<dbReference type="SUPFAM" id="SSF103088">
    <property type="entry name" value="OmpA-like"/>
    <property type="match status" value="1"/>
</dbReference>
<dbReference type="AlphaFoldDB" id="A0A1X7JC86"/>
<accession>A0A1X7JC86</accession>
<dbReference type="EMBL" id="FXAW01000002">
    <property type="protein sequence ID" value="SMG25518.1"/>
    <property type="molecule type" value="Genomic_DNA"/>
</dbReference>
<dbReference type="PANTHER" id="PTHR30329:SF21">
    <property type="entry name" value="LIPOPROTEIN YIAD-RELATED"/>
    <property type="match status" value="1"/>
</dbReference>
<evidence type="ECO:0000256" key="2">
    <source>
        <dbReference type="ARBA" id="ARBA00023136"/>
    </source>
</evidence>
<dbReference type="CDD" id="cd07185">
    <property type="entry name" value="OmpA_C-like"/>
    <property type="match status" value="1"/>
</dbReference>
<comment type="subcellular location">
    <subcellularLocation>
        <location evidence="1">Cell outer membrane</location>
    </subcellularLocation>
</comment>
<keyword evidence="2 4" id="KW-0472">Membrane</keyword>
<sequence>MNFKKISLLILFSSFFIDAICQDYKWRTERLLEKSKEALYQRNWEGAVQYMEEAIEIEPANHHLYLEKATLFYGINDLNKVVGSLEKAFSLEEEWPAKYTDFYFLLGKESFDRGKYQLAKKPIQIYLQKGYKEDYINMAEVISKSIEFASKELNGSPANNQDIKSIESEKIFRSIYFPFFTLYPSEFLYFTGQRTGSLAEGIYRAKLSGNQFQNVEEVPVINTKENEGAAAISADGRVMVFTSCNKRDGFGSCDLYISYFEGDDWQKPENLGVKINSSAWESQPFLSSDGRFLLFSSNRKGGLGKRDLYYAKKVNGEWSKAVNLGDKVNTFADEISPFLSLSNEELFFSSNGRVGMGGFDIYKIDWPISDKEVENIGLPINTFNNELSYHQTFSGDRYWARELQSEEKYPPSKIFYEDVEKATKINLVYGKVIDAIDSSNLRAKIQIYDLAMDSLVQETYSNFKTGEYKVVIPKPSDYSFYVESAGYLFLSKKLEISESKTQLNFSLKPIRKDEIVVLNNIYFEFDSYELSNKSGNEISKIADFLIQNPDIRIEIGGYTDEVGSAAYNKELSKKRATAVYNQLVKRAGVDKENVQVVGYGAKKLPSGEYLKTVVFKII</sequence>
<dbReference type="InterPro" id="IPR011990">
    <property type="entry name" value="TPR-like_helical_dom_sf"/>
</dbReference>
<evidence type="ECO:0000313" key="6">
    <source>
        <dbReference type="EMBL" id="SMG25518.1"/>
    </source>
</evidence>
<dbReference type="RefSeq" id="WP_085516482.1">
    <property type="nucleotide sequence ID" value="NZ_FXAW01000002.1"/>
</dbReference>
<dbReference type="Pfam" id="PF00691">
    <property type="entry name" value="OmpA"/>
    <property type="match status" value="1"/>
</dbReference>
<dbReference type="GO" id="GO:0009279">
    <property type="term" value="C:cell outer membrane"/>
    <property type="evidence" value="ECO:0007669"/>
    <property type="project" value="UniProtKB-SubCell"/>
</dbReference>
<evidence type="ECO:0000256" key="4">
    <source>
        <dbReference type="PROSITE-ProRule" id="PRU00473"/>
    </source>
</evidence>
<dbReference type="Gene3D" id="3.30.1330.60">
    <property type="entry name" value="OmpA-like domain"/>
    <property type="match status" value="1"/>
</dbReference>
<evidence type="ECO:0000313" key="7">
    <source>
        <dbReference type="Proteomes" id="UP000193804"/>
    </source>
</evidence>
<dbReference type="InterPro" id="IPR011659">
    <property type="entry name" value="WD40"/>
</dbReference>
<dbReference type="InterPro" id="IPR036737">
    <property type="entry name" value="OmpA-like_sf"/>
</dbReference>
<dbReference type="InterPro" id="IPR006664">
    <property type="entry name" value="OMP_bac"/>
</dbReference>
<evidence type="ECO:0000259" key="5">
    <source>
        <dbReference type="PROSITE" id="PS51123"/>
    </source>
</evidence>
<keyword evidence="3" id="KW-0998">Cell outer membrane</keyword>
<dbReference type="OrthoDB" id="1488841at2"/>
<dbReference type="SUPFAM" id="SSF82171">
    <property type="entry name" value="DPP6 N-terminal domain-like"/>
    <property type="match status" value="1"/>
</dbReference>
<keyword evidence="7" id="KW-1185">Reference proteome</keyword>
<dbReference type="STRING" id="1028.SAMN05661096_01558"/>
<name>A0A1X7JC86_9BACT</name>
<dbReference type="SUPFAM" id="SSF48452">
    <property type="entry name" value="TPR-like"/>
    <property type="match status" value="1"/>
</dbReference>
<evidence type="ECO:0000256" key="1">
    <source>
        <dbReference type="ARBA" id="ARBA00004442"/>
    </source>
</evidence>
<gene>
    <name evidence="6" type="ORF">SAMN05661096_01558</name>
</gene>
<dbReference type="InterPro" id="IPR006665">
    <property type="entry name" value="OmpA-like"/>
</dbReference>
<dbReference type="Gene3D" id="2.120.10.30">
    <property type="entry name" value="TolB, C-terminal domain"/>
    <property type="match status" value="1"/>
</dbReference>
<dbReference type="PROSITE" id="PS51123">
    <property type="entry name" value="OMPA_2"/>
    <property type="match status" value="1"/>
</dbReference>
<organism evidence="6 7">
    <name type="scientific">Marivirga sericea</name>
    <dbReference type="NCBI Taxonomy" id="1028"/>
    <lineage>
        <taxon>Bacteria</taxon>
        <taxon>Pseudomonadati</taxon>
        <taxon>Bacteroidota</taxon>
        <taxon>Cytophagia</taxon>
        <taxon>Cytophagales</taxon>
        <taxon>Marivirgaceae</taxon>
        <taxon>Marivirga</taxon>
    </lineage>
</organism>
<dbReference type="PRINTS" id="PR01021">
    <property type="entry name" value="OMPADOMAIN"/>
</dbReference>
<proteinExistence type="predicted"/>
<dbReference type="Proteomes" id="UP000193804">
    <property type="component" value="Unassembled WGS sequence"/>
</dbReference>
<dbReference type="PANTHER" id="PTHR30329">
    <property type="entry name" value="STATOR ELEMENT OF FLAGELLAR MOTOR COMPLEX"/>
    <property type="match status" value="1"/>
</dbReference>
<dbReference type="Gene3D" id="1.25.40.10">
    <property type="entry name" value="Tetratricopeptide repeat domain"/>
    <property type="match status" value="1"/>
</dbReference>
<dbReference type="InterPro" id="IPR011042">
    <property type="entry name" value="6-blade_b-propeller_TolB-like"/>
</dbReference>
<dbReference type="Pfam" id="PF07676">
    <property type="entry name" value="PD40"/>
    <property type="match status" value="2"/>
</dbReference>
<reference evidence="7" key="1">
    <citation type="submission" date="2017-04" db="EMBL/GenBank/DDBJ databases">
        <authorList>
            <person name="Varghese N."/>
            <person name="Submissions S."/>
        </authorList>
    </citation>
    <scope>NUCLEOTIDE SEQUENCE [LARGE SCALE GENOMIC DNA]</scope>
    <source>
        <strain evidence="7">DSM 4125</strain>
    </source>
</reference>
<feature type="domain" description="OmpA-like" evidence="5">
    <location>
        <begin position="511"/>
        <end position="618"/>
    </location>
</feature>
<protein>
    <submittedName>
        <fullName evidence="6">Outer membrane protein OmpA</fullName>
    </submittedName>
</protein>
<dbReference type="InterPro" id="IPR050330">
    <property type="entry name" value="Bact_OuterMem_StrucFunc"/>
</dbReference>
<evidence type="ECO:0000256" key="3">
    <source>
        <dbReference type="ARBA" id="ARBA00023237"/>
    </source>
</evidence>